<evidence type="ECO:0000256" key="4">
    <source>
        <dbReference type="ARBA" id="ARBA00023136"/>
    </source>
</evidence>
<feature type="transmembrane region" description="Helical" evidence="5">
    <location>
        <begin position="65"/>
        <end position="86"/>
    </location>
</feature>
<evidence type="ECO:0000256" key="3">
    <source>
        <dbReference type="ARBA" id="ARBA00022989"/>
    </source>
</evidence>
<evidence type="ECO:0000256" key="5">
    <source>
        <dbReference type="SAM" id="Phobius"/>
    </source>
</evidence>
<name>A0ABR2W6Y0_9FUNG</name>
<comment type="subcellular location">
    <subcellularLocation>
        <location evidence="1">Membrane</location>
        <topology evidence="1">Multi-pass membrane protein</topology>
    </subcellularLocation>
</comment>
<evidence type="ECO:0000313" key="7">
    <source>
        <dbReference type="Proteomes" id="UP001479436"/>
    </source>
</evidence>
<keyword evidence="4 5" id="KW-0472">Membrane</keyword>
<keyword evidence="3 5" id="KW-1133">Transmembrane helix</keyword>
<comment type="caution">
    <text evidence="6">The sequence shown here is derived from an EMBL/GenBank/DDBJ whole genome shotgun (WGS) entry which is preliminary data.</text>
</comment>
<keyword evidence="2 5" id="KW-0812">Transmembrane</keyword>
<gene>
    <name evidence="6" type="ORF">K7432_002997</name>
</gene>
<dbReference type="PANTHER" id="PTHR23112:SF0">
    <property type="entry name" value="TRANSMEMBRANE PROTEIN 116"/>
    <property type="match status" value="1"/>
</dbReference>
<feature type="transmembrane region" description="Helical" evidence="5">
    <location>
        <begin position="98"/>
        <end position="119"/>
    </location>
</feature>
<protein>
    <recommendedName>
        <fullName evidence="8">G-protein coupled receptors family 2 profile 2 domain-containing protein</fullName>
    </recommendedName>
</protein>
<dbReference type="Gene3D" id="1.20.1070.10">
    <property type="entry name" value="Rhodopsin 7-helix transmembrane proteins"/>
    <property type="match status" value="1"/>
</dbReference>
<dbReference type="PANTHER" id="PTHR23112">
    <property type="entry name" value="G PROTEIN-COUPLED RECEPTOR 157-RELATED"/>
    <property type="match status" value="1"/>
</dbReference>
<organism evidence="6 7">
    <name type="scientific">Basidiobolus ranarum</name>
    <dbReference type="NCBI Taxonomy" id="34480"/>
    <lineage>
        <taxon>Eukaryota</taxon>
        <taxon>Fungi</taxon>
        <taxon>Fungi incertae sedis</taxon>
        <taxon>Zoopagomycota</taxon>
        <taxon>Entomophthoromycotina</taxon>
        <taxon>Basidiobolomycetes</taxon>
        <taxon>Basidiobolales</taxon>
        <taxon>Basidiobolaceae</taxon>
        <taxon>Basidiobolus</taxon>
    </lineage>
</organism>
<feature type="transmembrane region" description="Helical" evidence="5">
    <location>
        <begin position="187"/>
        <end position="207"/>
    </location>
</feature>
<keyword evidence="7" id="KW-1185">Reference proteome</keyword>
<feature type="transmembrane region" description="Helical" evidence="5">
    <location>
        <begin position="139"/>
        <end position="156"/>
    </location>
</feature>
<evidence type="ECO:0008006" key="8">
    <source>
        <dbReference type="Google" id="ProtNLM"/>
    </source>
</evidence>
<feature type="transmembrane region" description="Helical" evidence="5">
    <location>
        <begin position="249"/>
        <end position="272"/>
    </location>
</feature>
<feature type="transmembrane region" description="Helical" evidence="5">
    <location>
        <begin position="30"/>
        <end position="53"/>
    </location>
</feature>
<reference evidence="6 7" key="1">
    <citation type="submission" date="2023-04" db="EMBL/GenBank/DDBJ databases">
        <title>Genome of Basidiobolus ranarum AG-B5.</title>
        <authorList>
            <person name="Stajich J.E."/>
            <person name="Carter-House D."/>
            <person name="Gryganskyi A."/>
        </authorList>
    </citation>
    <scope>NUCLEOTIDE SEQUENCE [LARGE SCALE GENOMIC DNA]</scope>
    <source>
        <strain evidence="6 7">AG-B5</strain>
    </source>
</reference>
<dbReference type="SUPFAM" id="SSF81321">
    <property type="entry name" value="Family A G protein-coupled receptor-like"/>
    <property type="match status" value="1"/>
</dbReference>
<evidence type="ECO:0000256" key="2">
    <source>
        <dbReference type="ARBA" id="ARBA00022692"/>
    </source>
</evidence>
<dbReference type="EMBL" id="JASJQH010006961">
    <property type="protein sequence ID" value="KAK9722025.1"/>
    <property type="molecule type" value="Genomic_DNA"/>
</dbReference>
<evidence type="ECO:0000313" key="6">
    <source>
        <dbReference type="EMBL" id="KAK9722025.1"/>
    </source>
</evidence>
<sequence length="292" mass="33582">MNNVVLTATSWDYDPGYDLRLQEGTHIVEIINLCLNSASIVCGSLVLVIFFLLRFYEPKLMDRVSLRLTAAISLVDVLRAAVYIVFTFVSSAGPACRFSAWAIIFLTNCYIFLTCMIAFNLQYVFLHNRPYQHRLEKKYFIISMFLSLATTLPALICDRVGWDDNTGACWWKNYSSVRTKIWEWGSFLIWVIVGTIYCLVVIILVVIKLEKNKSRLKILNQASLLEELPTTRGKRMESHRTVNKLVTRITLYILIPILTQGGFILMEIWLQFKHQMNPGINYWSVIGTDLSG</sequence>
<evidence type="ECO:0000256" key="1">
    <source>
        <dbReference type="ARBA" id="ARBA00004141"/>
    </source>
</evidence>
<proteinExistence type="predicted"/>
<dbReference type="Proteomes" id="UP001479436">
    <property type="component" value="Unassembled WGS sequence"/>
</dbReference>
<accession>A0ABR2W6Y0</accession>